<dbReference type="Gene3D" id="3.30.1330.60">
    <property type="entry name" value="OmpA-like domain"/>
    <property type="match status" value="1"/>
</dbReference>
<comment type="subcellular location">
    <subcellularLocation>
        <location evidence="1">Cell outer membrane</location>
    </subcellularLocation>
</comment>
<evidence type="ECO:0000259" key="5">
    <source>
        <dbReference type="PROSITE" id="PS51123"/>
    </source>
</evidence>
<evidence type="ECO:0000256" key="4">
    <source>
        <dbReference type="PROSITE-ProRule" id="PRU00473"/>
    </source>
</evidence>
<dbReference type="InterPro" id="IPR006664">
    <property type="entry name" value="OMP_bac"/>
</dbReference>
<dbReference type="EMBL" id="JADQAZ010000001">
    <property type="protein sequence ID" value="MBT0955960.1"/>
    <property type="molecule type" value="Genomic_DNA"/>
</dbReference>
<evidence type="ECO:0000313" key="6">
    <source>
        <dbReference type="EMBL" id="MBT0955960.1"/>
    </source>
</evidence>
<protein>
    <submittedName>
        <fullName evidence="6">OmpA family protein</fullName>
    </submittedName>
</protein>
<keyword evidence="7" id="KW-1185">Reference proteome</keyword>
<dbReference type="PANTHER" id="PTHR30329">
    <property type="entry name" value="STATOR ELEMENT OF FLAGELLAR MOTOR COMPLEX"/>
    <property type="match status" value="1"/>
</dbReference>
<evidence type="ECO:0000313" key="7">
    <source>
        <dbReference type="Proteomes" id="UP001315686"/>
    </source>
</evidence>
<dbReference type="InterPro" id="IPR050330">
    <property type="entry name" value="Bact_OuterMem_StrucFunc"/>
</dbReference>
<dbReference type="AlphaFoldDB" id="A0AAP2G2I6"/>
<evidence type="ECO:0000256" key="2">
    <source>
        <dbReference type="ARBA" id="ARBA00023136"/>
    </source>
</evidence>
<dbReference type="GO" id="GO:0009279">
    <property type="term" value="C:cell outer membrane"/>
    <property type="evidence" value="ECO:0007669"/>
    <property type="project" value="UniProtKB-SubCell"/>
</dbReference>
<dbReference type="CDD" id="cd07185">
    <property type="entry name" value="OmpA_C-like"/>
    <property type="match status" value="1"/>
</dbReference>
<reference evidence="6 7" key="1">
    <citation type="journal article" date="2021" name="Arch. Microbiol.">
        <title>Harenicola maris gen. nov., sp. nov. isolated from the Sea of Japan shallow sediments.</title>
        <authorList>
            <person name="Romanenko L.A."/>
            <person name="Kurilenko V.V."/>
            <person name="Chernysheva N.Y."/>
            <person name="Tekutyeva L.A."/>
            <person name="Velansky P.V."/>
            <person name="Svetashev V.I."/>
            <person name="Isaeva M.P."/>
        </authorList>
    </citation>
    <scope>NUCLEOTIDE SEQUENCE [LARGE SCALE GENOMIC DNA]</scope>
    <source>
        <strain evidence="6 7">KMM 3653</strain>
    </source>
</reference>
<dbReference type="SUPFAM" id="SSF103088">
    <property type="entry name" value="OmpA-like"/>
    <property type="match status" value="1"/>
</dbReference>
<dbReference type="InterPro" id="IPR006665">
    <property type="entry name" value="OmpA-like"/>
</dbReference>
<comment type="caution">
    <text evidence="6">The sequence shown here is derived from an EMBL/GenBank/DDBJ whole genome shotgun (WGS) entry which is preliminary data.</text>
</comment>
<sequence length="211" mass="23161">MAASAVLVAGCSPETTRTFHNTAGSELDEGYFGNPTMNNHLVMTGQYNAIVSLSRKFAEEAPTTINFAFNDASLDASARASLDKQAQWIAQYPSVKFRVYGHTDKVGGNAYNKRLGLRRARAAVNYLVSRGISRSRLEAVASFGETQPLIVTETPERRNRRTVTEVSGFLGKRQQLQDGKYALFSYTETVTSATEPHELTIIDEGGSAEER</sequence>
<evidence type="ECO:0000256" key="1">
    <source>
        <dbReference type="ARBA" id="ARBA00004442"/>
    </source>
</evidence>
<dbReference type="PRINTS" id="PR01021">
    <property type="entry name" value="OMPADOMAIN"/>
</dbReference>
<proteinExistence type="predicted"/>
<gene>
    <name evidence="6" type="ORF">IV417_01055</name>
</gene>
<keyword evidence="3" id="KW-0998">Cell outer membrane</keyword>
<dbReference type="PROSITE" id="PS51123">
    <property type="entry name" value="OMPA_2"/>
    <property type="match status" value="1"/>
</dbReference>
<evidence type="ECO:0000256" key="3">
    <source>
        <dbReference type="ARBA" id="ARBA00023237"/>
    </source>
</evidence>
<feature type="domain" description="OmpA-like" evidence="5">
    <location>
        <begin position="54"/>
        <end position="170"/>
    </location>
</feature>
<dbReference type="Proteomes" id="UP001315686">
    <property type="component" value="Unassembled WGS sequence"/>
</dbReference>
<name>A0AAP2G2I6_9RHOB</name>
<organism evidence="6 7">
    <name type="scientific">Harenicola maris</name>
    <dbReference type="NCBI Taxonomy" id="2841044"/>
    <lineage>
        <taxon>Bacteria</taxon>
        <taxon>Pseudomonadati</taxon>
        <taxon>Pseudomonadota</taxon>
        <taxon>Alphaproteobacteria</taxon>
        <taxon>Rhodobacterales</taxon>
        <taxon>Paracoccaceae</taxon>
        <taxon>Harenicola</taxon>
    </lineage>
</organism>
<keyword evidence="2 4" id="KW-0472">Membrane</keyword>
<dbReference type="Pfam" id="PF00691">
    <property type="entry name" value="OmpA"/>
    <property type="match status" value="1"/>
</dbReference>
<dbReference type="InterPro" id="IPR036737">
    <property type="entry name" value="OmpA-like_sf"/>
</dbReference>
<accession>A0AAP2G2I6</accession>
<dbReference type="PANTHER" id="PTHR30329:SF21">
    <property type="entry name" value="LIPOPROTEIN YIAD-RELATED"/>
    <property type="match status" value="1"/>
</dbReference>